<dbReference type="InterPro" id="IPR003018">
    <property type="entry name" value="GAF"/>
</dbReference>
<comment type="caution">
    <text evidence="5">The sequence shown here is derived from an EMBL/GenBank/DDBJ whole genome shotgun (WGS) entry which is preliminary data.</text>
</comment>
<dbReference type="CDD" id="cd01949">
    <property type="entry name" value="GGDEF"/>
    <property type="match status" value="1"/>
</dbReference>
<dbReference type="Gene3D" id="3.30.70.270">
    <property type="match status" value="1"/>
</dbReference>
<feature type="domain" description="GGDEF" evidence="4">
    <location>
        <begin position="839"/>
        <end position="986"/>
    </location>
</feature>
<sequence>MNWTRLQRSSLKTRITLFTLAIFLVSIWSLAFYSSRMLLKDMERVLGDQQLSTVSLLADELNHELGDRLAFLARIASRVTPAMLADSTALPALLAQSLIPDDEPFNGGIIAHRLDGTAVAEFPPPSGRLSLNYMDIDSVAAALQEGKSTISRPVMGKQLPVPVFGMTVPIREPGGKVIGAVSGVVNLALASFLDRFTDSRYGRTGGYLLVAPHDRQIITATDRDHVIGHLPPPGVDPTVDRLVAGFEGPAVAVTSGGSEVLTSAKRIPVSGWEMVAVLPTAEAFAPIHGMQQRMFLAALLLSMLAAAATWWILGRELAPMLSAAKMLSSLSETQRPPPLLPISREDEVGELIAGFNALLKTLGSREKALQESEAFKNVILNSMAAEIVVLDRRGVIRAVNKRWRRFSWENSGKSGQLPANTDVGGNYLAFCDLDAEGQADEASKARRGIESVLERRLPSFSLEYACHSAEERRWFSMAVMPLGTDVESGVVITHTDITALKRAEQYEQFRSRILQLLAEGELLRGLLEALAQGVEELNPGMLCSILLVDKEGMRLTTGAAPSLPEAFNAAVNGMKIRAGAGSCGTAAFTGQRVIVEDIASHRYWERARELAAKAGLGSCWSEPIRSSSGKVLGTFALYHRHAHSPSAAHVELIEQSARLASIAIERNLAAERLRTSEAHFRLLTENISDIVWRQDRDHRFTYISPADERLRGYKAEEVIGRHVTEVLTAEGIAILKAKQAVRAEAERNGVRTRISRFELPQRCRDGRLIWLEVLSTPERDARGAIVGYFGVSREITERKYAEERVRQLAFHDPLTALPNRRLLDDRLDQTMAASSRIPCHGAVMFVDLDNFKPLNDAHGHVVGDILLVEAAARLKSCVREVDTVARFGGDEFVVMISELAADRAEAVDKAATIAEKIRLALLEEYRLTIKSDAKAETTITHQCSASIGVALFIGHQASRDEILQWADAAMYEAKQAGRNFIRFHDGGRRG</sequence>
<dbReference type="CDD" id="cd00130">
    <property type="entry name" value="PAS"/>
    <property type="match status" value="1"/>
</dbReference>
<reference evidence="5" key="1">
    <citation type="submission" date="2014-02" db="EMBL/GenBank/DDBJ databases">
        <title>Expanding our view of genomic diversity in Candidatus Accumulibacter clades.</title>
        <authorList>
            <person name="Skennerton C.T."/>
            <person name="Barr J.J."/>
            <person name="Slater F.R."/>
            <person name="Bond P.L."/>
            <person name="Tyson G.W."/>
        </authorList>
    </citation>
    <scope>NUCLEOTIDE SEQUENCE [LARGE SCALE GENOMIC DNA]</scope>
</reference>
<dbReference type="EMBL" id="JEMY01000057">
    <property type="protein sequence ID" value="EXI85299.1"/>
    <property type="molecule type" value="Genomic_DNA"/>
</dbReference>
<keyword evidence="1" id="KW-1133">Transmembrane helix</keyword>
<dbReference type="InterPro" id="IPR043128">
    <property type="entry name" value="Rev_trsase/Diguanyl_cyclase"/>
</dbReference>
<dbReference type="AlphaFoldDB" id="A0A011R274"/>
<dbReference type="PROSITE" id="PS50113">
    <property type="entry name" value="PAC"/>
    <property type="match status" value="1"/>
</dbReference>
<dbReference type="GO" id="GO:0006355">
    <property type="term" value="P:regulation of DNA-templated transcription"/>
    <property type="evidence" value="ECO:0007669"/>
    <property type="project" value="InterPro"/>
</dbReference>
<evidence type="ECO:0000259" key="2">
    <source>
        <dbReference type="PROSITE" id="PS50112"/>
    </source>
</evidence>
<dbReference type="Pfam" id="PF00990">
    <property type="entry name" value="GGDEF"/>
    <property type="match status" value="1"/>
</dbReference>
<organism evidence="5 6">
    <name type="scientific">Accumulibacter regalis</name>
    <dbReference type="NCBI Taxonomy" id="522306"/>
    <lineage>
        <taxon>Bacteria</taxon>
        <taxon>Pseudomonadati</taxon>
        <taxon>Pseudomonadota</taxon>
        <taxon>Betaproteobacteria</taxon>
        <taxon>Candidatus Accumulibacter</taxon>
    </lineage>
</organism>
<accession>A0A011R274</accession>
<dbReference type="Gene3D" id="6.10.340.10">
    <property type="match status" value="1"/>
</dbReference>
<dbReference type="NCBIfam" id="TIGR00254">
    <property type="entry name" value="GGDEF"/>
    <property type="match status" value="1"/>
</dbReference>
<feature type="domain" description="PAC" evidence="3">
    <location>
        <begin position="753"/>
        <end position="807"/>
    </location>
</feature>
<proteinExistence type="predicted"/>
<dbReference type="SUPFAM" id="SSF55781">
    <property type="entry name" value="GAF domain-like"/>
    <property type="match status" value="1"/>
</dbReference>
<feature type="transmembrane region" description="Helical" evidence="1">
    <location>
        <begin position="15"/>
        <end position="34"/>
    </location>
</feature>
<protein>
    <submittedName>
        <fullName evidence="5">Cyclic di-GMP phosphodiesterase Gmr</fullName>
        <ecNumber evidence="5">3.1.4.52</ecNumber>
    </submittedName>
</protein>
<dbReference type="InterPro" id="IPR052155">
    <property type="entry name" value="Biofilm_reg_signaling"/>
</dbReference>
<keyword evidence="5" id="KW-0378">Hydrolase</keyword>
<feature type="domain" description="PAS" evidence="2">
    <location>
        <begin position="676"/>
        <end position="748"/>
    </location>
</feature>
<dbReference type="FunFam" id="3.30.70.270:FF:000001">
    <property type="entry name" value="Diguanylate cyclase domain protein"/>
    <property type="match status" value="1"/>
</dbReference>
<dbReference type="STRING" id="1454004.AW11_03622"/>
<evidence type="ECO:0000313" key="6">
    <source>
        <dbReference type="Proteomes" id="UP000022141"/>
    </source>
</evidence>
<dbReference type="Gene3D" id="3.30.450.40">
    <property type="match status" value="1"/>
</dbReference>
<evidence type="ECO:0000256" key="1">
    <source>
        <dbReference type="SAM" id="Phobius"/>
    </source>
</evidence>
<dbReference type="PROSITE" id="PS50887">
    <property type="entry name" value="GGDEF"/>
    <property type="match status" value="1"/>
</dbReference>
<dbReference type="PROSITE" id="PS50112">
    <property type="entry name" value="PAS"/>
    <property type="match status" value="1"/>
</dbReference>
<dbReference type="Pfam" id="PF13185">
    <property type="entry name" value="GAF_2"/>
    <property type="match status" value="1"/>
</dbReference>
<name>A0A011R274_ACCRE</name>
<dbReference type="InterPro" id="IPR029787">
    <property type="entry name" value="Nucleotide_cyclase"/>
</dbReference>
<gene>
    <name evidence="5" type="primary">gmr_12</name>
    <name evidence="5" type="ORF">AW11_03622</name>
</gene>
<dbReference type="NCBIfam" id="TIGR00229">
    <property type="entry name" value="sensory_box"/>
    <property type="match status" value="1"/>
</dbReference>
<dbReference type="SMART" id="SM00065">
    <property type="entry name" value="GAF"/>
    <property type="match status" value="1"/>
</dbReference>
<dbReference type="PANTHER" id="PTHR44757">
    <property type="entry name" value="DIGUANYLATE CYCLASE DGCP"/>
    <property type="match status" value="1"/>
</dbReference>
<feature type="transmembrane region" description="Helical" evidence="1">
    <location>
        <begin position="294"/>
        <end position="313"/>
    </location>
</feature>
<dbReference type="SMART" id="SM00091">
    <property type="entry name" value="PAS"/>
    <property type="match status" value="1"/>
</dbReference>
<dbReference type="PANTHER" id="PTHR44757:SF2">
    <property type="entry name" value="BIOFILM ARCHITECTURE MAINTENANCE PROTEIN MBAA"/>
    <property type="match status" value="1"/>
</dbReference>
<dbReference type="SMART" id="SM00267">
    <property type="entry name" value="GGDEF"/>
    <property type="match status" value="1"/>
</dbReference>
<dbReference type="InterPro" id="IPR029016">
    <property type="entry name" value="GAF-like_dom_sf"/>
</dbReference>
<dbReference type="PATRIC" id="fig|1454004.3.peg.3725"/>
<dbReference type="SUPFAM" id="SSF55073">
    <property type="entry name" value="Nucleotide cyclase"/>
    <property type="match status" value="1"/>
</dbReference>
<evidence type="ECO:0000313" key="5">
    <source>
        <dbReference type="EMBL" id="EXI85299.1"/>
    </source>
</evidence>
<dbReference type="InterPro" id="IPR000700">
    <property type="entry name" value="PAS-assoc_C"/>
</dbReference>
<dbReference type="CDD" id="cd18773">
    <property type="entry name" value="PDC1_HK_sensor"/>
    <property type="match status" value="1"/>
</dbReference>
<dbReference type="InterPro" id="IPR000160">
    <property type="entry name" value="GGDEF_dom"/>
</dbReference>
<dbReference type="eggNOG" id="COG4191">
    <property type="taxonomic scope" value="Bacteria"/>
</dbReference>
<evidence type="ECO:0000259" key="4">
    <source>
        <dbReference type="PROSITE" id="PS50887"/>
    </source>
</evidence>
<dbReference type="eggNOG" id="COG2203">
    <property type="taxonomic scope" value="Bacteria"/>
</dbReference>
<dbReference type="Gene3D" id="3.30.450.20">
    <property type="entry name" value="PAS domain"/>
    <property type="match status" value="3"/>
</dbReference>
<dbReference type="InterPro" id="IPR035965">
    <property type="entry name" value="PAS-like_dom_sf"/>
</dbReference>
<dbReference type="InterPro" id="IPR000014">
    <property type="entry name" value="PAS"/>
</dbReference>
<keyword evidence="1" id="KW-0472">Membrane</keyword>
<dbReference type="SUPFAM" id="SSF55785">
    <property type="entry name" value="PYP-like sensor domain (PAS domain)"/>
    <property type="match status" value="2"/>
</dbReference>
<dbReference type="InterPro" id="IPR001610">
    <property type="entry name" value="PAC"/>
</dbReference>
<dbReference type="InterPro" id="IPR013767">
    <property type="entry name" value="PAS_fold"/>
</dbReference>
<dbReference type="SMART" id="SM00086">
    <property type="entry name" value="PAC"/>
    <property type="match status" value="1"/>
</dbReference>
<dbReference type="EC" id="3.1.4.52" evidence="5"/>
<dbReference type="Proteomes" id="UP000022141">
    <property type="component" value="Unassembled WGS sequence"/>
</dbReference>
<keyword evidence="1" id="KW-0812">Transmembrane</keyword>
<dbReference type="Pfam" id="PF00989">
    <property type="entry name" value="PAS"/>
    <property type="match status" value="1"/>
</dbReference>
<evidence type="ECO:0000259" key="3">
    <source>
        <dbReference type="PROSITE" id="PS50113"/>
    </source>
</evidence>
<dbReference type="GO" id="GO:0071111">
    <property type="term" value="F:cyclic-guanylate-specific phosphodiesterase activity"/>
    <property type="evidence" value="ECO:0007669"/>
    <property type="project" value="UniProtKB-EC"/>
</dbReference>
<keyword evidence="6" id="KW-1185">Reference proteome</keyword>
<dbReference type="eggNOG" id="COG2199">
    <property type="taxonomic scope" value="Bacteria"/>
</dbReference>